<dbReference type="EMBL" id="JBHRSZ010000004">
    <property type="protein sequence ID" value="MFC3151533.1"/>
    <property type="molecule type" value="Genomic_DNA"/>
</dbReference>
<accession>A0ABV7HC95</accession>
<dbReference type="InterPro" id="IPR032720">
    <property type="entry name" value="Cys_rich_CWC"/>
</dbReference>
<dbReference type="Pfam" id="PF14375">
    <property type="entry name" value="Cys_rich_CWC"/>
    <property type="match status" value="1"/>
</dbReference>
<keyword evidence="2" id="KW-1185">Reference proteome</keyword>
<name>A0ABV7HC95_9GAMM</name>
<reference evidence="2" key="1">
    <citation type="journal article" date="2019" name="Int. J. Syst. Evol. Microbiol.">
        <title>The Global Catalogue of Microorganisms (GCM) 10K type strain sequencing project: providing services to taxonomists for standard genome sequencing and annotation.</title>
        <authorList>
            <consortium name="The Broad Institute Genomics Platform"/>
            <consortium name="The Broad Institute Genome Sequencing Center for Infectious Disease"/>
            <person name="Wu L."/>
            <person name="Ma J."/>
        </authorList>
    </citation>
    <scope>NUCLEOTIDE SEQUENCE [LARGE SCALE GENOMIC DNA]</scope>
    <source>
        <strain evidence="2">KCTC 52438</strain>
    </source>
</reference>
<evidence type="ECO:0000313" key="2">
    <source>
        <dbReference type="Proteomes" id="UP001595476"/>
    </source>
</evidence>
<evidence type="ECO:0000313" key="1">
    <source>
        <dbReference type="EMBL" id="MFC3151533.1"/>
    </source>
</evidence>
<organism evidence="1 2">
    <name type="scientific">Litoribrevibacter euphylliae</name>
    <dbReference type="NCBI Taxonomy" id="1834034"/>
    <lineage>
        <taxon>Bacteria</taxon>
        <taxon>Pseudomonadati</taxon>
        <taxon>Pseudomonadota</taxon>
        <taxon>Gammaproteobacteria</taxon>
        <taxon>Oceanospirillales</taxon>
        <taxon>Oceanospirillaceae</taxon>
        <taxon>Litoribrevibacter</taxon>
    </lineage>
</organism>
<sequence length="75" mass="8270">MTKDVDPSICPLCGKGNFCVMTQDLTDGESGRSMKACWCMSASFPENYQSYLAQQDLDKRCICESCLDQMNAGKA</sequence>
<dbReference type="RefSeq" id="WP_386720473.1">
    <property type="nucleotide sequence ID" value="NZ_JBHRSZ010000004.1"/>
</dbReference>
<dbReference type="Proteomes" id="UP001595476">
    <property type="component" value="Unassembled WGS sequence"/>
</dbReference>
<gene>
    <name evidence="1" type="ORF">ACFOEK_10890</name>
</gene>
<protein>
    <submittedName>
        <fullName evidence="1">Cysteine-rich CWC family protein</fullName>
    </submittedName>
</protein>
<proteinExistence type="predicted"/>
<comment type="caution">
    <text evidence="1">The sequence shown here is derived from an EMBL/GenBank/DDBJ whole genome shotgun (WGS) entry which is preliminary data.</text>
</comment>